<dbReference type="AlphaFoldDB" id="A0A2S5BJD3"/>
<keyword evidence="3" id="KW-0862">Zinc</keyword>
<keyword evidence="7" id="KW-1185">Reference proteome</keyword>
<dbReference type="EMBL" id="PJQD01000001">
    <property type="protein sequence ID" value="POY76871.1"/>
    <property type="molecule type" value="Genomic_DNA"/>
</dbReference>
<dbReference type="InterPro" id="IPR002893">
    <property type="entry name" value="Znf_MYND"/>
</dbReference>
<reference evidence="6 7" key="1">
    <citation type="journal article" date="2018" name="Front. Microbiol.">
        <title>Prospects for Fungal Bioremediation of Acidic Radioactive Waste Sites: Characterization and Genome Sequence of Rhodotorula taiwanensis MD1149.</title>
        <authorList>
            <person name="Tkavc R."/>
            <person name="Matrosova V.Y."/>
            <person name="Grichenko O.E."/>
            <person name="Gostincar C."/>
            <person name="Volpe R.P."/>
            <person name="Klimenkova P."/>
            <person name="Gaidamakova E.K."/>
            <person name="Zhou C.E."/>
            <person name="Stewart B.J."/>
            <person name="Lyman M.G."/>
            <person name="Malfatti S.A."/>
            <person name="Rubinfeld B."/>
            <person name="Courtot M."/>
            <person name="Singh J."/>
            <person name="Dalgard C.L."/>
            <person name="Hamilton T."/>
            <person name="Frey K.G."/>
            <person name="Gunde-Cimerman N."/>
            <person name="Dugan L."/>
            <person name="Daly M.J."/>
        </authorList>
    </citation>
    <scope>NUCLEOTIDE SEQUENCE [LARGE SCALE GENOMIC DNA]</scope>
    <source>
        <strain evidence="6 7">MD1149</strain>
    </source>
</reference>
<dbReference type="Proteomes" id="UP000237144">
    <property type="component" value="Unassembled WGS sequence"/>
</dbReference>
<evidence type="ECO:0000256" key="1">
    <source>
        <dbReference type="ARBA" id="ARBA00022723"/>
    </source>
</evidence>
<sequence>MADLTSDRVCVVCVRPATLRCSGCAQPSYCGRACQKCVWPAHKWFCKQDEVGRRRFSFPPLMADEAKHFKPRGNGATPATRSIVEETGVEDWHLAIYRAGWTKPPVLNESARNTLLAALQRPKEDCPVAEPERSYILAQLNQLLLMHDEQTNVDFDLEALEDPGAAAFQMCGLRPV</sequence>
<dbReference type="SUPFAM" id="SSF144232">
    <property type="entry name" value="HIT/MYND zinc finger-like"/>
    <property type="match status" value="1"/>
</dbReference>
<proteinExistence type="predicted"/>
<organism evidence="6 7">
    <name type="scientific">Rhodotorula taiwanensis</name>
    <dbReference type="NCBI Taxonomy" id="741276"/>
    <lineage>
        <taxon>Eukaryota</taxon>
        <taxon>Fungi</taxon>
        <taxon>Dikarya</taxon>
        <taxon>Basidiomycota</taxon>
        <taxon>Pucciniomycotina</taxon>
        <taxon>Microbotryomycetes</taxon>
        <taxon>Sporidiobolales</taxon>
        <taxon>Sporidiobolaceae</taxon>
        <taxon>Rhodotorula</taxon>
    </lineage>
</organism>
<feature type="domain" description="MYND-type" evidence="5">
    <location>
        <begin position="10"/>
        <end position="46"/>
    </location>
</feature>
<evidence type="ECO:0000256" key="4">
    <source>
        <dbReference type="PROSITE-ProRule" id="PRU00134"/>
    </source>
</evidence>
<evidence type="ECO:0000313" key="6">
    <source>
        <dbReference type="EMBL" id="POY76871.1"/>
    </source>
</evidence>
<evidence type="ECO:0000256" key="2">
    <source>
        <dbReference type="ARBA" id="ARBA00022771"/>
    </source>
</evidence>
<accession>A0A2S5BJD3</accession>
<protein>
    <recommendedName>
        <fullName evidence="5">MYND-type domain-containing protein</fullName>
    </recommendedName>
</protein>
<dbReference type="OrthoDB" id="432970at2759"/>
<gene>
    <name evidence="6" type="ORF">BMF94_0123</name>
</gene>
<evidence type="ECO:0000256" key="3">
    <source>
        <dbReference type="ARBA" id="ARBA00022833"/>
    </source>
</evidence>
<dbReference type="GO" id="GO:0008270">
    <property type="term" value="F:zinc ion binding"/>
    <property type="evidence" value="ECO:0007669"/>
    <property type="project" value="UniProtKB-KW"/>
</dbReference>
<dbReference type="Pfam" id="PF01753">
    <property type="entry name" value="zf-MYND"/>
    <property type="match status" value="1"/>
</dbReference>
<dbReference type="PROSITE" id="PS01360">
    <property type="entry name" value="ZF_MYND_1"/>
    <property type="match status" value="1"/>
</dbReference>
<comment type="caution">
    <text evidence="6">The sequence shown here is derived from an EMBL/GenBank/DDBJ whole genome shotgun (WGS) entry which is preliminary data.</text>
</comment>
<keyword evidence="1" id="KW-0479">Metal-binding</keyword>
<evidence type="ECO:0000259" key="5">
    <source>
        <dbReference type="PROSITE" id="PS50865"/>
    </source>
</evidence>
<keyword evidence="2 4" id="KW-0863">Zinc-finger</keyword>
<name>A0A2S5BJD3_9BASI</name>
<evidence type="ECO:0000313" key="7">
    <source>
        <dbReference type="Proteomes" id="UP000237144"/>
    </source>
</evidence>
<dbReference type="Gene3D" id="6.10.140.2220">
    <property type="match status" value="1"/>
</dbReference>
<dbReference type="PROSITE" id="PS50865">
    <property type="entry name" value="ZF_MYND_2"/>
    <property type="match status" value="1"/>
</dbReference>